<evidence type="ECO:0000256" key="1">
    <source>
        <dbReference type="ARBA" id="ARBA00006484"/>
    </source>
</evidence>
<dbReference type="EMBL" id="CP097899">
    <property type="protein sequence ID" value="URN96466.1"/>
    <property type="molecule type" value="Genomic_DNA"/>
</dbReference>
<dbReference type="PANTHER" id="PTHR44196:SF1">
    <property type="entry name" value="DEHYDROGENASE_REDUCTASE SDR FAMILY MEMBER 7B"/>
    <property type="match status" value="1"/>
</dbReference>
<name>A0A9J6ZJZ4_9BACL</name>
<reference evidence="4" key="1">
    <citation type="submission" date="2022-05" db="EMBL/GenBank/DDBJ databases">
        <title>Novel bacterial taxa in a minimal lignocellulolytic consortium and its capacity to transform plastics disclosed by genome-resolved metagenomics.</title>
        <authorList>
            <person name="Rodriguez C.A.D."/>
            <person name="Diaz-Garcia L."/>
            <person name="Herrera K."/>
            <person name="Tarazona N.A."/>
            <person name="Sproer C."/>
            <person name="Overmann J."/>
            <person name="Jimenez D.J."/>
        </authorList>
    </citation>
    <scope>NUCLEOTIDE SEQUENCE</scope>
    <source>
        <strain evidence="4">MAG5</strain>
    </source>
</reference>
<organism evidence="4 5">
    <name type="scientific">Candidatus Pristimantibacillus lignocellulolyticus</name>
    <dbReference type="NCBI Taxonomy" id="2994561"/>
    <lineage>
        <taxon>Bacteria</taxon>
        <taxon>Bacillati</taxon>
        <taxon>Bacillota</taxon>
        <taxon>Bacilli</taxon>
        <taxon>Bacillales</taxon>
        <taxon>Paenibacillaceae</taxon>
        <taxon>Candidatus Pristimantibacillus</taxon>
    </lineage>
</organism>
<sequence length="244" mass="27204">MKLTGNTILITGGASGIGLALTEKFIQYGNHIIVVGRDEQKLNQLKVQHPSITTYICNVGNEDELDQLIKQLYDNHPELNILINNAGIQFNYSFIDGNDTSHQVNEEIAINLNAPVLLVSKLLPLLARQRESAIVNITSGLGLVPKKSAPVYCATKAALHMFTKALRYQLENTNIKVFEIIPPVVDTNMTKGRGNNKISPDDLSTQFFIFFKRNRLEVPIGKVKLLIIINRLFPSIAERILKNS</sequence>
<accession>A0A9J6ZJZ4</accession>
<evidence type="ECO:0000256" key="3">
    <source>
        <dbReference type="RuleBase" id="RU000363"/>
    </source>
</evidence>
<dbReference type="Gene3D" id="3.40.50.720">
    <property type="entry name" value="NAD(P)-binding Rossmann-like Domain"/>
    <property type="match status" value="1"/>
</dbReference>
<dbReference type="InterPro" id="IPR002347">
    <property type="entry name" value="SDR_fam"/>
</dbReference>
<evidence type="ECO:0000256" key="2">
    <source>
        <dbReference type="ARBA" id="ARBA00023002"/>
    </source>
</evidence>
<dbReference type="PANTHER" id="PTHR44196">
    <property type="entry name" value="DEHYDROGENASE/REDUCTASE SDR FAMILY MEMBER 7B"/>
    <property type="match status" value="1"/>
</dbReference>
<dbReference type="PRINTS" id="PR00081">
    <property type="entry name" value="GDHRDH"/>
</dbReference>
<dbReference type="Pfam" id="PF00106">
    <property type="entry name" value="adh_short"/>
    <property type="match status" value="1"/>
</dbReference>
<evidence type="ECO:0000313" key="5">
    <source>
        <dbReference type="Proteomes" id="UP001056756"/>
    </source>
</evidence>
<dbReference type="SUPFAM" id="SSF51735">
    <property type="entry name" value="NAD(P)-binding Rossmann-fold domains"/>
    <property type="match status" value="1"/>
</dbReference>
<dbReference type="Proteomes" id="UP001056756">
    <property type="component" value="Chromosome"/>
</dbReference>
<dbReference type="GO" id="GO:0016491">
    <property type="term" value="F:oxidoreductase activity"/>
    <property type="evidence" value="ECO:0007669"/>
    <property type="project" value="UniProtKB-KW"/>
</dbReference>
<protein>
    <submittedName>
        <fullName evidence="4">SDR family NAD(P)-dependent oxidoreductase</fullName>
    </submittedName>
</protein>
<keyword evidence="2" id="KW-0560">Oxidoreductase</keyword>
<proteinExistence type="inferred from homology"/>
<dbReference type="InterPro" id="IPR036291">
    <property type="entry name" value="NAD(P)-bd_dom_sf"/>
</dbReference>
<comment type="similarity">
    <text evidence="1 3">Belongs to the short-chain dehydrogenases/reductases (SDR) family.</text>
</comment>
<dbReference type="PRINTS" id="PR00080">
    <property type="entry name" value="SDRFAMILY"/>
</dbReference>
<dbReference type="InterPro" id="IPR020904">
    <property type="entry name" value="Sc_DH/Rdtase_CS"/>
</dbReference>
<gene>
    <name evidence="4" type="ORF">NAG76_09710</name>
</gene>
<dbReference type="GO" id="GO:0016020">
    <property type="term" value="C:membrane"/>
    <property type="evidence" value="ECO:0007669"/>
    <property type="project" value="TreeGrafter"/>
</dbReference>
<dbReference type="AlphaFoldDB" id="A0A9J6ZJZ4"/>
<evidence type="ECO:0000313" key="4">
    <source>
        <dbReference type="EMBL" id="URN96466.1"/>
    </source>
</evidence>
<dbReference type="KEGG" id="plig:NAG76_09710"/>
<dbReference type="PROSITE" id="PS00061">
    <property type="entry name" value="ADH_SHORT"/>
    <property type="match status" value="1"/>
</dbReference>